<dbReference type="InterPro" id="IPR023346">
    <property type="entry name" value="Lysozyme-like_dom_sf"/>
</dbReference>
<feature type="chain" id="PRO_5045877176" description="Transglycosylase SLT domain-containing protein" evidence="1">
    <location>
        <begin position="22"/>
        <end position="266"/>
    </location>
</feature>
<organism evidence="3 4">
    <name type="scientific">Diplodia intermedia</name>
    <dbReference type="NCBI Taxonomy" id="856260"/>
    <lineage>
        <taxon>Eukaryota</taxon>
        <taxon>Fungi</taxon>
        <taxon>Dikarya</taxon>
        <taxon>Ascomycota</taxon>
        <taxon>Pezizomycotina</taxon>
        <taxon>Dothideomycetes</taxon>
        <taxon>Dothideomycetes incertae sedis</taxon>
        <taxon>Botryosphaeriales</taxon>
        <taxon>Botryosphaeriaceae</taxon>
        <taxon>Diplodia</taxon>
    </lineage>
</organism>
<sequence length="266" mass="26904">MTIHLTTLLLLLATTTPAALALALPTSLSPRAAAAGYFENSIVTNPSALAWYSPADDTTTTAIAETSLSSSGSGSGGSTSAYQCFTSSTYPPITSWLPFATLWTAASPGIAAANADTTSSAPTLLHTAIIDISRASSVDARLILATILQESGGALAAPCTGTGNCGVMQAAPGSAGYDATTPAASVERMLRDGVQGVAGRWPAGGPGLAYWLGVYGEPWRALRAYNTGSVPVDGDLRRTGGVGTASYVVDVANRLVGWDGVNRGSC</sequence>
<dbReference type="InterPro" id="IPR008258">
    <property type="entry name" value="Transglycosylase_SLT_dom_1"/>
</dbReference>
<feature type="signal peptide" evidence="1">
    <location>
        <begin position="1"/>
        <end position="21"/>
    </location>
</feature>
<evidence type="ECO:0000313" key="4">
    <source>
        <dbReference type="Proteomes" id="UP001521184"/>
    </source>
</evidence>
<dbReference type="SUPFAM" id="SSF53955">
    <property type="entry name" value="Lysozyme-like"/>
    <property type="match status" value="1"/>
</dbReference>
<comment type="caution">
    <text evidence="3">The sequence shown here is derived from an EMBL/GenBank/DDBJ whole genome shotgun (WGS) entry which is preliminary data.</text>
</comment>
<reference evidence="3 4" key="1">
    <citation type="journal article" date="2023" name="Plant Dis.">
        <title>First Report of Diplodia intermedia Causing Canker and Dieback Diseases on Apple Trees in Canada.</title>
        <authorList>
            <person name="Ellouze W."/>
            <person name="Ilyukhin E."/>
            <person name="Sulman M."/>
            <person name="Ali S."/>
        </authorList>
    </citation>
    <scope>NUCLEOTIDE SEQUENCE [LARGE SCALE GENOMIC DNA]</scope>
    <source>
        <strain evidence="3 4">M45-28</strain>
    </source>
</reference>
<dbReference type="Gene3D" id="1.10.530.10">
    <property type="match status" value="1"/>
</dbReference>
<accession>A0ABR3TSS0</accession>
<evidence type="ECO:0000259" key="2">
    <source>
        <dbReference type="Pfam" id="PF01464"/>
    </source>
</evidence>
<dbReference type="Pfam" id="PF01464">
    <property type="entry name" value="SLT"/>
    <property type="match status" value="1"/>
</dbReference>
<keyword evidence="4" id="KW-1185">Reference proteome</keyword>
<proteinExistence type="predicted"/>
<name>A0ABR3TSS0_9PEZI</name>
<keyword evidence="1" id="KW-0732">Signal</keyword>
<feature type="domain" description="Transglycosylase SLT" evidence="2">
    <location>
        <begin position="129"/>
        <end position="242"/>
    </location>
</feature>
<dbReference type="EMBL" id="JAKEKT020000029">
    <property type="protein sequence ID" value="KAL1643117.1"/>
    <property type="molecule type" value="Genomic_DNA"/>
</dbReference>
<evidence type="ECO:0000313" key="3">
    <source>
        <dbReference type="EMBL" id="KAL1643117.1"/>
    </source>
</evidence>
<protein>
    <recommendedName>
        <fullName evidence="2">Transglycosylase SLT domain-containing protein</fullName>
    </recommendedName>
</protein>
<evidence type="ECO:0000256" key="1">
    <source>
        <dbReference type="SAM" id="SignalP"/>
    </source>
</evidence>
<dbReference type="Proteomes" id="UP001521184">
    <property type="component" value="Unassembled WGS sequence"/>
</dbReference>
<gene>
    <name evidence="3" type="ORF">SLS58_005086</name>
</gene>